<organism evidence="1 2">
    <name type="scientific">Panagrolaimus sp. ES5</name>
    <dbReference type="NCBI Taxonomy" id="591445"/>
    <lineage>
        <taxon>Eukaryota</taxon>
        <taxon>Metazoa</taxon>
        <taxon>Ecdysozoa</taxon>
        <taxon>Nematoda</taxon>
        <taxon>Chromadorea</taxon>
        <taxon>Rhabditida</taxon>
        <taxon>Tylenchina</taxon>
        <taxon>Panagrolaimomorpha</taxon>
        <taxon>Panagrolaimoidea</taxon>
        <taxon>Panagrolaimidae</taxon>
        <taxon>Panagrolaimus</taxon>
    </lineage>
</organism>
<accession>A0AC34F4Q9</accession>
<sequence>MTDEEIAAEIARIEQDKRIASVTSYENVPPTFASQQRYLPPQYPSQSYHSTQYPSQPHGPPQYPSEPHGAAKYPSQSYHSTQYPSEPHAAAQYPSQPFAASQYPSQPLDSSYIPTRTFATSQHQAAASQPFAESGHFNHQCRPYQNSNQFASSRSFLPYPFPTTSSPPPGFPAESSNKIPALPPTSASGGVTPIQRLRSASTVATNEPYDDQENIRPASRNTRHSSTTSNVKMAHENTTDYNYQLHLNSNETTIFNQANKNPPKRAQKFGICKAVSKVTAILIGKSSLTATLDDSPLSKIYDIKNLQSFFNDLEPDFTFMVDSEDDNFCESFCDASSNLKLWFSSLRSVTLKGKFNIRSLSILTTATTQSAVTVKLIDVRIDAPDYKLCDWLGNVQQANMITVHSTSFASSNYYDDCVTALEWLKQSTIHPTSFYLFTKGMCEPAALERLITNHIYYLKNNDSISVFTTAPLYKPIYDKLTEIYGYVLGSPMNMTESGIKISTSLCLEENEHASFFYFSESISIANFKMTNSTVKAVHEIIRLLRQYLPQFYGDCGFWVKEKDGTIVQTFQLPIDAPLPDLIDKWMTTTDPAAEKAATETLAAIQKLVNEVSPSTPEAVTAATKKPQQPKKQNTHPTVSDKKVKRPVTSTSFTAIKIASSQVPTPETNVVQPVESALATEGPNESDNMHLQVSNTKTSEPTEKQNYSAEIFRPAHASTKQGINAATVFLIRHIRIYPNYVLIDYENGVHTKVDYSSLPIIMEASSAAPTLSITSCFSISPGNNKQMLVGIFDGAIGCMTDRFWQYCSKVTIDGSYWQGPVLTRIINTFPTSLKSFMMRQFTVIKAYRMRWSLGSNTTNLQQFNYDCRVTDNTDFFNNVKFLEHFNNHTLKSLFLNVTGFPASYSFFLQMQRILQKIMTKNGNATILTEEPIDDIIYDLLLSFYYDYVGTGTSQSAFEPFYLKTYDLFNVILEDDVLITIGCLQREL</sequence>
<reference evidence="2" key="1">
    <citation type="submission" date="2022-11" db="UniProtKB">
        <authorList>
            <consortium name="WormBaseParasite"/>
        </authorList>
    </citation>
    <scope>IDENTIFICATION</scope>
</reference>
<dbReference type="Proteomes" id="UP000887579">
    <property type="component" value="Unplaced"/>
</dbReference>
<proteinExistence type="predicted"/>
<protein>
    <submittedName>
        <fullName evidence="2">Uncharacterized protein</fullName>
    </submittedName>
</protein>
<dbReference type="WBParaSite" id="ES5_v2.g12045.t1">
    <property type="protein sequence ID" value="ES5_v2.g12045.t1"/>
    <property type="gene ID" value="ES5_v2.g12045"/>
</dbReference>
<evidence type="ECO:0000313" key="1">
    <source>
        <dbReference type="Proteomes" id="UP000887579"/>
    </source>
</evidence>
<evidence type="ECO:0000313" key="2">
    <source>
        <dbReference type="WBParaSite" id="ES5_v2.g12045.t1"/>
    </source>
</evidence>
<name>A0AC34F4Q9_9BILA</name>